<feature type="domain" description="PAS" evidence="9">
    <location>
        <begin position="1017"/>
        <end position="1088"/>
    </location>
</feature>
<feature type="domain" description="Histidine kinase" evidence="8">
    <location>
        <begin position="1578"/>
        <end position="1796"/>
    </location>
</feature>
<keyword evidence="5" id="KW-0418">Kinase</keyword>
<comment type="caution">
    <text evidence="11">The sequence shown here is derived from an EMBL/GenBank/DDBJ whole genome shotgun (WGS) entry which is preliminary data.</text>
</comment>
<dbReference type="PROSITE" id="PS50112">
    <property type="entry name" value="PAS"/>
    <property type="match status" value="9"/>
</dbReference>
<feature type="domain" description="PAS" evidence="9">
    <location>
        <begin position="893"/>
        <end position="962"/>
    </location>
</feature>
<dbReference type="InterPro" id="IPR036097">
    <property type="entry name" value="HisK_dim/P_sf"/>
</dbReference>
<evidence type="ECO:0000256" key="1">
    <source>
        <dbReference type="ARBA" id="ARBA00000085"/>
    </source>
</evidence>
<dbReference type="PANTHER" id="PTHR43304">
    <property type="entry name" value="PHYTOCHROME-LIKE PROTEIN CPH1"/>
    <property type="match status" value="1"/>
</dbReference>
<feature type="domain" description="PAS" evidence="9">
    <location>
        <begin position="242"/>
        <end position="279"/>
    </location>
</feature>
<evidence type="ECO:0000256" key="7">
    <source>
        <dbReference type="SAM" id="Phobius"/>
    </source>
</evidence>
<dbReference type="Gene3D" id="3.30.450.20">
    <property type="entry name" value="PAS domain"/>
    <property type="match status" value="9"/>
</dbReference>
<dbReference type="EC" id="2.7.13.3" evidence="2"/>
<dbReference type="Gene3D" id="3.30.565.10">
    <property type="entry name" value="Histidine kinase-like ATPase, C-terminal domain"/>
    <property type="match status" value="1"/>
</dbReference>
<dbReference type="InterPro" id="IPR036890">
    <property type="entry name" value="HATPase_C_sf"/>
</dbReference>
<dbReference type="Proteomes" id="UP000265882">
    <property type="component" value="Unassembled WGS sequence"/>
</dbReference>
<dbReference type="NCBIfam" id="TIGR00229">
    <property type="entry name" value="sensory_box"/>
    <property type="match status" value="9"/>
</dbReference>
<feature type="domain" description="PAC" evidence="10">
    <location>
        <begin position="1091"/>
        <end position="1143"/>
    </location>
</feature>
<dbReference type="InterPro" id="IPR003594">
    <property type="entry name" value="HATPase_dom"/>
</dbReference>
<dbReference type="PANTHER" id="PTHR43304:SF1">
    <property type="entry name" value="PAC DOMAIN-CONTAINING PROTEIN"/>
    <property type="match status" value="1"/>
</dbReference>
<dbReference type="SMART" id="SM00065">
    <property type="entry name" value="GAF"/>
    <property type="match status" value="1"/>
</dbReference>
<reference evidence="11 12" key="1">
    <citation type="journal article" date="2017" name="ISME J.">
        <title>Energy and carbon metabolisms in a deep terrestrial subsurface fluid microbial community.</title>
        <authorList>
            <person name="Momper L."/>
            <person name="Jungbluth S.P."/>
            <person name="Lee M.D."/>
            <person name="Amend J.P."/>
        </authorList>
    </citation>
    <scope>NUCLEOTIDE SEQUENCE [LARGE SCALE GENOMIC DNA]</scope>
    <source>
        <strain evidence="11">SURF_5</strain>
    </source>
</reference>
<dbReference type="GO" id="GO:0006355">
    <property type="term" value="P:regulation of DNA-templated transcription"/>
    <property type="evidence" value="ECO:0007669"/>
    <property type="project" value="InterPro"/>
</dbReference>
<feature type="domain" description="PAS" evidence="9">
    <location>
        <begin position="641"/>
        <end position="712"/>
    </location>
</feature>
<dbReference type="InterPro" id="IPR031621">
    <property type="entry name" value="HisKA_7TM"/>
</dbReference>
<keyword evidence="3" id="KW-0597">Phosphoprotein</keyword>
<feature type="domain" description="PAC" evidence="10">
    <location>
        <begin position="715"/>
        <end position="767"/>
    </location>
</feature>
<feature type="coiled-coil region" evidence="6">
    <location>
        <begin position="344"/>
        <end position="396"/>
    </location>
</feature>
<gene>
    <name evidence="11" type="ORF">C4520_20240</name>
</gene>
<dbReference type="PROSITE" id="PS50113">
    <property type="entry name" value="PAC"/>
    <property type="match status" value="9"/>
</dbReference>
<dbReference type="SMART" id="SM00086">
    <property type="entry name" value="PAC"/>
    <property type="match status" value="8"/>
</dbReference>
<keyword evidence="6" id="KW-0175">Coiled coil</keyword>
<evidence type="ECO:0000256" key="6">
    <source>
        <dbReference type="SAM" id="Coils"/>
    </source>
</evidence>
<feature type="transmembrane region" description="Helical" evidence="7">
    <location>
        <begin position="182"/>
        <end position="202"/>
    </location>
</feature>
<evidence type="ECO:0000256" key="4">
    <source>
        <dbReference type="ARBA" id="ARBA00022679"/>
    </source>
</evidence>
<proteinExistence type="predicted"/>
<evidence type="ECO:0000256" key="3">
    <source>
        <dbReference type="ARBA" id="ARBA00022553"/>
    </source>
</evidence>
<dbReference type="SMART" id="SM00387">
    <property type="entry name" value="HATPase_c"/>
    <property type="match status" value="1"/>
</dbReference>
<dbReference type="InterPro" id="IPR000014">
    <property type="entry name" value="PAS"/>
</dbReference>
<dbReference type="InterPro" id="IPR013655">
    <property type="entry name" value="PAS_fold_3"/>
</dbReference>
<feature type="domain" description="PAC" evidence="10">
    <location>
        <begin position="465"/>
        <end position="516"/>
    </location>
</feature>
<feature type="domain" description="PAC" evidence="10">
    <location>
        <begin position="1219"/>
        <end position="1270"/>
    </location>
</feature>
<feature type="domain" description="PAC" evidence="10">
    <location>
        <begin position="300"/>
        <end position="353"/>
    </location>
</feature>
<dbReference type="InterPro" id="IPR000700">
    <property type="entry name" value="PAS-assoc_C"/>
</dbReference>
<evidence type="ECO:0000259" key="8">
    <source>
        <dbReference type="PROSITE" id="PS50109"/>
    </source>
</evidence>
<dbReference type="InterPro" id="IPR029016">
    <property type="entry name" value="GAF-like_dom_sf"/>
</dbReference>
<dbReference type="EMBL" id="QZKU01000135">
    <property type="protein sequence ID" value="RJP15315.1"/>
    <property type="molecule type" value="Genomic_DNA"/>
</dbReference>
<dbReference type="PROSITE" id="PS50109">
    <property type="entry name" value="HIS_KIN"/>
    <property type="match status" value="1"/>
</dbReference>
<dbReference type="Pfam" id="PF00512">
    <property type="entry name" value="HisKA"/>
    <property type="match status" value="1"/>
</dbReference>
<evidence type="ECO:0000256" key="2">
    <source>
        <dbReference type="ARBA" id="ARBA00012438"/>
    </source>
</evidence>
<dbReference type="SMART" id="SM00091">
    <property type="entry name" value="PAS"/>
    <property type="match status" value="9"/>
</dbReference>
<feature type="domain" description="PAS" evidence="9">
    <location>
        <begin position="1440"/>
        <end position="1511"/>
    </location>
</feature>
<dbReference type="Pfam" id="PF13185">
    <property type="entry name" value="GAF_2"/>
    <property type="match status" value="1"/>
</dbReference>
<dbReference type="PRINTS" id="PR00344">
    <property type="entry name" value="BCTRLSENSOR"/>
</dbReference>
<dbReference type="SUPFAM" id="SSF55874">
    <property type="entry name" value="ATPase domain of HSP90 chaperone/DNA topoisomerase II/histidine kinase"/>
    <property type="match status" value="1"/>
</dbReference>
<dbReference type="InterPro" id="IPR005467">
    <property type="entry name" value="His_kinase_dom"/>
</dbReference>
<dbReference type="InterPro" id="IPR001610">
    <property type="entry name" value="PAC"/>
</dbReference>
<feature type="domain" description="PAS" evidence="9">
    <location>
        <begin position="1144"/>
        <end position="1200"/>
    </location>
</feature>
<keyword evidence="7" id="KW-1133">Transmembrane helix</keyword>
<sequence>MTWQYTPYTIPLLLAGGFSGLLAVYIFRTRRTREATTISLLMLAVGIWSFSYGIQLANATAGGQLFWNKVQYLGIVPASFLWLVFALQYSGRNKWLTRQIFSAILLIPLTTIILVWTNEFHHLFWRTFTLMDMGSFLVKSSERGFWVWIHIAYSYLMIFIGSLLIFERFIASRTYLYRRQAAALLFFVLAPWAGNILFLLGITPFPHLNITPFIFTITSPVLAWGLFHFRLGDLAPVVHATVIESINDGVIVLDDLGRIIEINPAAKTFLGLAPSDGIGIQLKDAFPDFAEKLKLSNSTFALEQEVPLDADTRKGTYDIRISPLIDPAGRLVSRVIVMRDISARKLAEAELQLHRNKLEEKVKTRTAELSDTNARLLNEIAQRERVEKALRESEKKYKTIVESSNDIIMLTAPDGNILYLSPSCRNILGYEPEELTGSQPWIVHPDDLASARQQFNQALLGQSGSNFQYRIQTKTGETRWVSHSWIPITEEAGLQMIVSTVRDINEQKIVEQALRQSEERYRMLVDNSLSSIFVNQDGVLKFINKKFIETSGYSEDELLDSSFERLIYPEDRELVDRIVTRRLSGEDAAAHYEFRAVTKSGDIVWLESFGTKIDYQGRPALLVHLNDVTDRKNAEEALKESEQKYRTLIEEAKDIIYTIDLKTNTISSANSFSEEILGFQRAGVIGQNYLTMIHPDDCERLAKALFDRVRGYREPNFPFRMRKADGSFLDVEQNGAVISDDDGNPVAYLGVARDVTDRKQMEQELRRSEERYRQILNSSHDIIVVMDDQEKLLFANAAYFSYTGLPDKPMEHLDLLSLVHPHDVENVKNWFEKVISGESIRGTQYRIIDGGGAIRWVESNADSIHWPGVAKAVVNVARDITDRKAAEQALRESEERYRMLVDNSLTGVFVLQDERFQFVNERLSLMSGFSRAEILEMPFAELVHPEDRKAVLEIVRDRISGISPQGQSQFRCVIKNGEIMWVETYGTRIHYNGKPALLVNLLDVTERKKMENALRESEQKFRSLVEITSDWVWETDVNGVFSYSSPKVKDLLGYEPHEVIGRPTFDFIVPEEVDENWQFLRQRAIRRESFAGIEQTNRHKDGKLVVLESSGVPFFDSNGRILGYRGIDRDVTDRKRADEALRISEERYRSIFEETPDIFYILDLKTWMITDANKYALQLLGYGPEAIGKTNVLSIIHPDDYLKAATWITGMMSSNGKMPDLPLRILTSTGELRHIEQRGVILNENGMPKYLLGLAHDVSERKLQEEMIHKRNEKLAALYEVAKAANASPDLNIMFKLVVDVALQITRSEAACIYKYDDERQTLVYLSQKGFPAQFIEGTNHLKIGEGLHGHVALSRTPLIVHNLPIHSLPQNRPHISQIGFDSALIVPLLARDKLWGTFTVVRKPGNPYDSEDLDLMMAIANQLVVAMENKNLYSQVLEREAHLQSILQTSLDGIAVTSEDQKVAYRNYALSSMFGYDESDDLSDTDTISFFAAESHPTLHWLREKLKRGETVDRTIEFKGKRKDGTLFDAEMRLGCFFEKGKRFDVGVIRDATERKKMEFQLLQSGKLAAIGELAAGVAHEINNPISAIDVQTGLMRDILADEAERLNDRFVTQFENYLDIIEGQVRRCHLVTDNLLSFSRFPATTNELFDINHLLKETIDFVVHLSDKRPKIELCLDGRLPLFQGDPNRLEQVFVNLWNNAVRAIDCNGSITVSTGLDEAGRIRIEFKDSGVGIAPEIRDRIFDPFFTTRPEGEGTGLGLPISHYIIREMKGSIDFQSSSGNGTTFTITFDRTKPDWEGKSSYAS</sequence>
<dbReference type="Gene3D" id="6.10.250.490">
    <property type="match status" value="1"/>
</dbReference>
<dbReference type="Pfam" id="PF00989">
    <property type="entry name" value="PAS"/>
    <property type="match status" value="3"/>
</dbReference>
<feature type="domain" description="PAC" evidence="10">
    <location>
        <begin position="841"/>
        <end position="892"/>
    </location>
</feature>
<dbReference type="CDD" id="cd00130">
    <property type="entry name" value="PAS"/>
    <property type="match status" value="8"/>
</dbReference>
<feature type="domain" description="PAS" evidence="9">
    <location>
        <begin position="393"/>
        <end position="462"/>
    </location>
</feature>
<feature type="domain" description="PAS" evidence="9">
    <location>
        <begin position="517"/>
        <end position="586"/>
    </location>
</feature>
<feature type="transmembrane region" description="Helical" evidence="7">
    <location>
        <begin position="70"/>
        <end position="89"/>
    </location>
</feature>
<evidence type="ECO:0000259" key="10">
    <source>
        <dbReference type="PROSITE" id="PS50113"/>
    </source>
</evidence>
<dbReference type="Pfam" id="PF02518">
    <property type="entry name" value="HATPase_c"/>
    <property type="match status" value="1"/>
</dbReference>
<evidence type="ECO:0000256" key="5">
    <source>
        <dbReference type="ARBA" id="ARBA00022777"/>
    </source>
</evidence>
<evidence type="ECO:0000313" key="11">
    <source>
        <dbReference type="EMBL" id="RJP15315.1"/>
    </source>
</evidence>
<dbReference type="InterPro" id="IPR013767">
    <property type="entry name" value="PAS_fold"/>
</dbReference>
<dbReference type="SUPFAM" id="SSF47384">
    <property type="entry name" value="Homodimeric domain of signal transducing histidine kinase"/>
    <property type="match status" value="1"/>
</dbReference>
<dbReference type="Pfam" id="PF13426">
    <property type="entry name" value="PAS_9"/>
    <property type="match status" value="1"/>
</dbReference>
<dbReference type="InterPro" id="IPR035965">
    <property type="entry name" value="PAS-like_dom_sf"/>
</dbReference>
<dbReference type="SUPFAM" id="SSF55785">
    <property type="entry name" value="PYP-like sensor domain (PAS domain)"/>
    <property type="match status" value="9"/>
</dbReference>
<feature type="domain" description="PAS" evidence="9">
    <location>
        <begin position="768"/>
        <end position="838"/>
    </location>
</feature>
<dbReference type="SUPFAM" id="SSF55781">
    <property type="entry name" value="GAF domain-like"/>
    <property type="match status" value="1"/>
</dbReference>
<keyword evidence="7" id="KW-0812">Transmembrane</keyword>
<dbReference type="SMART" id="SM00388">
    <property type="entry name" value="HisKA"/>
    <property type="match status" value="1"/>
</dbReference>
<protein>
    <recommendedName>
        <fullName evidence="2">histidine kinase</fullName>
        <ecNumber evidence="2">2.7.13.3</ecNumber>
    </recommendedName>
</protein>
<dbReference type="Gene3D" id="1.10.287.130">
    <property type="match status" value="1"/>
</dbReference>
<feature type="domain" description="PAC" evidence="10">
    <location>
        <begin position="1515"/>
        <end position="1565"/>
    </location>
</feature>
<organism evidence="11 12">
    <name type="scientific">Abyssobacteria bacterium (strain SURF_5)</name>
    <dbReference type="NCBI Taxonomy" id="2093360"/>
    <lineage>
        <taxon>Bacteria</taxon>
        <taxon>Pseudomonadati</taxon>
        <taxon>Candidatus Hydrogenedentota</taxon>
        <taxon>Candidatus Abyssobacteria</taxon>
    </lineage>
</organism>
<feature type="transmembrane region" description="Helical" evidence="7">
    <location>
        <begin position="145"/>
        <end position="170"/>
    </location>
</feature>
<dbReference type="Gene3D" id="3.30.450.40">
    <property type="match status" value="1"/>
</dbReference>
<feature type="domain" description="PAC" evidence="10">
    <location>
        <begin position="966"/>
        <end position="1016"/>
    </location>
</feature>
<dbReference type="InterPro" id="IPR052162">
    <property type="entry name" value="Sensor_kinase/Photoreceptor"/>
</dbReference>
<feature type="transmembrane region" description="Helical" evidence="7">
    <location>
        <begin position="101"/>
        <end position="125"/>
    </location>
</feature>
<feature type="transmembrane region" description="Helical" evidence="7">
    <location>
        <begin position="6"/>
        <end position="27"/>
    </location>
</feature>
<feature type="coiled-coil region" evidence="6">
    <location>
        <begin position="751"/>
        <end position="778"/>
    </location>
</feature>
<accession>A0A3A4N9L0</accession>
<dbReference type="InterPro" id="IPR004358">
    <property type="entry name" value="Sig_transdc_His_kin-like_C"/>
</dbReference>
<dbReference type="InterPro" id="IPR003018">
    <property type="entry name" value="GAF"/>
</dbReference>
<evidence type="ECO:0000313" key="12">
    <source>
        <dbReference type="Proteomes" id="UP000265882"/>
    </source>
</evidence>
<name>A0A3A4N9L0_ABYX5</name>
<feature type="domain" description="PAC" evidence="10">
    <location>
        <begin position="590"/>
        <end position="640"/>
    </location>
</feature>
<dbReference type="CDD" id="cd00082">
    <property type="entry name" value="HisKA"/>
    <property type="match status" value="1"/>
</dbReference>
<feature type="transmembrane region" description="Helical" evidence="7">
    <location>
        <begin position="39"/>
        <end position="58"/>
    </location>
</feature>
<dbReference type="InterPro" id="IPR003661">
    <property type="entry name" value="HisK_dim/P_dom"/>
</dbReference>
<keyword evidence="4" id="KW-0808">Transferase</keyword>
<evidence type="ECO:0000259" key="9">
    <source>
        <dbReference type="PROSITE" id="PS50112"/>
    </source>
</evidence>
<keyword evidence="7" id="KW-0472">Membrane</keyword>
<dbReference type="GO" id="GO:0000155">
    <property type="term" value="F:phosphorelay sensor kinase activity"/>
    <property type="evidence" value="ECO:0007669"/>
    <property type="project" value="InterPro"/>
</dbReference>
<dbReference type="Pfam" id="PF16927">
    <property type="entry name" value="HisKA_7TM"/>
    <property type="match status" value="1"/>
</dbReference>
<comment type="catalytic activity">
    <reaction evidence="1">
        <text>ATP + protein L-histidine = ADP + protein N-phospho-L-histidine.</text>
        <dbReference type="EC" id="2.7.13.3"/>
    </reaction>
</comment>
<dbReference type="Pfam" id="PF08447">
    <property type="entry name" value="PAS_3"/>
    <property type="match status" value="5"/>
</dbReference>